<reference evidence="1 2" key="1">
    <citation type="journal article" date="2011" name="PLoS Genet.">
        <title>Genome sequencing and comparative transcriptomics of the model entomopathogenic fungi Metarhizium anisopliae and M. acridum.</title>
        <authorList>
            <person name="Gao Q."/>
            <person name="Jin K."/>
            <person name="Ying S.H."/>
            <person name="Zhang Y."/>
            <person name="Xiao G."/>
            <person name="Shang Y."/>
            <person name="Duan Z."/>
            <person name="Hu X."/>
            <person name="Xie X.Q."/>
            <person name="Zhou G."/>
            <person name="Peng G."/>
            <person name="Luo Z."/>
            <person name="Huang W."/>
            <person name="Wang B."/>
            <person name="Fang W."/>
            <person name="Wang S."/>
            <person name="Zhong Y."/>
            <person name="Ma L.J."/>
            <person name="St Leger R.J."/>
            <person name="Zhao G.P."/>
            <person name="Pei Y."/>
            <person name="Feng M.G."/>
            <person name="Xia Y."/>
            <person name="Wang C."/>
        </authorList>
    </citation>
    <scope>NUCLEOTIDE SEQUENCE [LARGE SCALE GENOMIC DNA]</scope>
    <source>
        <strain evidence="2">ARSEF 23 / ATCC MYA-3075</strain>
    </source>
</reference>
<dbReference type="RefSeq" id="XP_011411049.1">
    <property type="nucleotide sequence ID" value="XM_011412747.1"/>
</dbReference>
<dbReference type="GeneID" id="23632277"/>
<dbReference type="GO" id="GO:0008483">
    <property type="term" value="F:transaminase activity"/>
    <property type="evidence" value="ECO:0007669"/>
    <property type="project" value="UniProtKB-KW"/>
</dbReference>
<dbReference type="HOGENOM" id="CLU_2038612_0_0_1"/>
<dbReference type="AlphaFoldDB" id="A0A0B2XI91"/>
<reference evidence="1 2" key="2">
    <citation type="journal article" date="2014" name="Proc. Natl. Acad. Sci. U.S.A.">
        <title>Trajectory and genomic determinants of fungal-pathogen speciation and host adaptation.</title>
        <authorList>
            <person name="Hu X."/>
            <person name="Xiao G."/>
            <person name="Zheng P."/>
            <person name="Shang Y."/>
            <person name="Su Y."/>
            <person name="Zhang X."/>
            <person name="Liu X."/>
            <person name="Zhan S."/>
            <person name="St Leger R.J."/>
            <person name="Wang C."/>
        </authorList>
    </citation>
    <scope>GENOME REANNOTATION</scope>
    <source>
        <strain evidence="2">ARSEF 23 / ATCC MYA-3075</strain>
    </source>
</reference>
<keyword evidence="2" id="KW-1185">Reference proteome</keyword>
<sequence length="121" mass="13462">MWETSPRYHWSRAFKPGAGVVAYAVHTSGLALDKANGQDLTFLLDEYVKPVWDSLGVEIAQKRALIDCKYAEYEGRNITVDVAFPNKMNNVPLRELVVNTGNLGLLKLLGLKLEPPCIFGL</sequence>
<dbReference type="EMBL" id="ADNJ02000002">
    <property type="protein sequence ID" value="KHO11586.1"/>
    <property type="molecule type" value="Genomic_DNA"/>
</dbReference>
<dbReference type="OrthoDB" id="10645617at2759"/>
<comment type="caution">
    <text evidence="1">The sequence shown here is derived from an EMBL/GenBank/DDBJ whole genome shotgun (WGS) entry which is preliminary data.</text>
</comment>
<accession>A0A0B2XI91</accession>
<keyword evidence="1" id="KW-0808">Transferase</keyword>
<evidence type="ECO:0000313" key="1">
    <source>
        <dbReference type="EMBL" id="KHO11586.1"/>
    </source>
</evidence>
<keyword evidence="1" id="KW-0032">Aminotransferase</keyword>
<dbReference type="KEGG" id="maj:MAA_10828"/>
<gene>
    <name evidence="1" type="ORF">MAA_10828</name>
</gene>
<proteinExistence type="predicted"/>
<name>A0A0B2XI91_METRA</name>
<evidence type="ECO:0000313" key="2">
    <source>
        <dbReference type="Proteomes" id="UP000002498"/>
    </source>
</evidence>
<protein>
    <submittedName>
        <fullName evidence="1">Aminotransferase, class IV</fullName>
    </submittedName>
</protein>
<dbReference type="Proteomes" id="UP000002498">
    <property type="component" value="Unassembled WGS sequence"/>
</dbReference>
<organism evidence="1 2">
    <name type="scientific">Metarhizium robertsii (strain ARSEF 23 / ATCC MYA-3075)</name>
    <name type="common">Metarhizium anisopliae (strain ARSEF 23)</name>
    <dbReference type="NCBI Taxonomy" id="655844"/>
    <lineage>
        <taxon>Eukaryota</taxon>
        <taxon>Fungi</taxon>
        <taxon>Dikarya</taxon>
        <taxon>Ascomycota</taxon>
        <taxon>Pezizomycotina</taxon>
        <taxon>Sordariomycetes</taxon>
        <taxon>Hypocreomycetidae</taxon>
        <taxon>Hypocreales</taxon>
        <taxon>Clavicipitaceae</taxon>
        <taxon>Metarhizium</taxon>
    </lineage>
</organism>